<evidence type="ECO:0000256" key="5">
    <source>
        <dbReference type="ARBA" id="ARBA00022729"/>
    </source>
</evidence>
<evidence type="ECO:0000256" key="2">
    <source>
        <dbReference type="ARBA" id="ARBA00005581"/>
    </source>
</evidence>
<reference evidence="7 10" key="2">
    <citation type="journal article" date="2014" name="BMC Genomics">
        <title>An improved genome release (version Mt4.0) for the model legume Medicago truncatula.</title>
        <authorList>
            <person name="Tang H."/>
            <person name="Krishnakumar V."/>
            <person name="Bidwell S."/>
            <person name="Rosen B."/>
            <person name="Chan A."/>
            <person name="Zhou S."/>
            <person name="Gentzbittel L."/>
            <person name="Childs K.L."/>
            <person name="Yandell M."/>
            <person name="Gundlach H."/>
            <person name="Mayer K.F."/>
            <person name="Schwartz D.C."/>
            <person name="Town C.D."/>
        </authorList>
    </citation>
    <scope>GENOME REANNOTATION</scope>
    <source>
        <strain evidence="7">A17</strain>
        <strain evidence="9 10">cv. Jemalong A17</strain>
    </source>
</reference>
<name>A0A072UHX0_MEDTR</name>
<evidence type="ECO:0000256" key="6">
    <source>
        <dbReference type="RuleBase" id="RU367044"/>
    </source>
</evidence>
<dbReference type="GO" id="GO:0060320">
    <property type="term" value="P:rejection of self pollen"/>
    <property type="evidence" value="ECO:0007669"/>
    <property type="project" value="UniProtKB-KW"/>
</dbReference>
<dbReference type="Pfam" id="PF05938">
    <property type="entry name" value="Self-incomp_S1"/>
    <property type="match status" value="1"/>
</dbReference>
<organism evidence="7 10">
    <name type="scientific">Medicago truncatula</name>
    <name type="common">Barrel medic</name>
    <name type="synonym">Medicago tribuloides</name>
    <dbReference type="NCBI Taxonomy" id="3880"/>
    <lineage>
        <taxon>Eukaryota</taxon>
        <taxon>Viridiplantae</taxon>
        <taxon>Streptophyta</taxon>
        <taxon>Embryophyta</taxon>
        <taxon>Tracheophyta</taxon>
        <taxon>Spermatophyta</taxon>
        <taxon>Magnoliopsida</taxon>
        <taxon>eudicotyledons</taxon>
        <taxon>Gunneridae</taxon>
        <taxon>Pentapetalae</taxon>
        <taxon>rosids</taxon>
        <taxon>fabids</taxon>
        <taxon>Fabales</taxon>
        <taxon>Fabaceae</taxon>
        <taxon>Papilionoideae</taxon>
        <taxon>50 kb inversion clade</taxon>
        <taxon>NPAAA clade</taxon>
        <taxon>Hologalegina</taxon>
        <taxon>IRL clade</taxon>
        <taxon>Trifolieae</taxon>
        <taxon>Medicago</taxon>
    </lineage>
</organism>
<reference evidence="7 10" key="1">
    <citation type="journal article" date="2011" name="Nature">
        <title>The Medicago genome provides insight into the evolution of rhizobial symbioses.</title>
        <authorList>
            <person name="Young N.D."/>
            <person name="Debelle F."/>
            <person name="Oldroyd G.E."/>
            <person name="Geurts R."/>
            <person name="Cannon S.B."/>
            <person name="Udvardi M.K."/>
            <person name="Benedito V.A."/>
            <person name="Mayer K.F."/>
            <person name="Gouzy J."/>
            <person name="Schoof H."/>
            <person name="Van de Peer Y."/>
            <person name="Proost S."/>
            <person name="Cook D.R."/>
            <person name="Meyers B.C."/>
            <person name="Spannagl M."/>
            <person name="Cheung F."/>
            <person name="De Mita S."/>
            <person name="Krishnakumar V."/>
            <person name="Gundlach H."/>
            <person name="Zhou S."/>
            <person name="Mudge J."/>
            <person name="Bharti A.K."/>
            <person name="Murray J.D."/>
            <person name="Naoumkina M.A."/>
            <person name="Rosen B."/>
            <person name="Silverstein K.A."/>
            <person name="Tang H."/>
            <person name="Rombauts S."/>
            <person name="Zhao P.X."/>
            <person name="Zhou P."/>
            <person name="Barbe V."/>
            <person name="Bardou P."/>
            <person name="Bechner M."/>
            <person name="Bellec A."/>
            <person name="Berger A."/>
            <person name="Berges H."/>
            <person name="Bidwell S."/>
            <person name="Bisseling T."/>
            <person name="Choisne N."/>
            <person name="Couloux A."/>
            <person name="Denny R."/>
            <person name="Deshpande S."/>
            <person name="Dai X."/>
            <person name="Doyle J.J."/>
            <person name="Dudez A.M."/>
            <person name="Farmer A.D."/>
            <person name="Fouteau S."/>
            <person name="Franken C."/>
            <person name="Gibelin C."/>
            <person name="Gish J."/>
            <person name="Goldstein S."/>
            <person name="Gonzalez A.J."/>
            <person name="Green P.J."/>
            <person name="Hallab A."/>
            <person name="Hartog M."/>
            <person name="Hua A."/>
            <person name="Humphray S.J."/>
            <person name="Jeong D.H."/>
            <person name="Jing Y."/>
            <person name="Jocker A."/>
            <person name="Kenton S.M."/>
            <person name="Kim D.J."/>
            <person name="Klee K."/>
            <person name="Lai H."/>
            <person name="Lang C."/>
            <person name="Lin S."/>
            <person name="Macmil S.L."/>
            <person name="Magdelenat G."/>
            <person name="Matthews L."/>
            <person name="McCorrison J."/>
            <person name="Monaghan E.L."/>
            <person name="Mun J.H."/>
            <person name="Najar F.Z."/>
            <person name="Nicholson C."/>
            <person name="Noirot C."/>
            <person name="O'Bleness M."/>
            <person name="Paule C.R."/>
            <person name="Poulain J."/>
            <person name="Prion F."/>
            <person name="Qin B."/>
            <person name="Qu C."/>
            <person name="Retzel E.F."/>
            <person name="Riddle C."/>
            <person name="Sallet E."/>
            <person name="Samain S."/>
            <person name="Samson N."/>
            <person name="Sanders I."/>
            <person name="Saurat O."/>
            <person name="Scarpelli C."/>
            <person name="Schiex T."/>
            <person name="Segurens B."/>
            <person name="Severin A.J."/>
            <person name="Sherrier D.J."/>
            <person name="Shi R."/>
            <person name="Sims S."/>
            <person name="Singer S.R."/>
            <person name="Sinharoy S."/>
            <person name="Sterck L."/>
            <person name="Viollet A."/>
            <person name="Wang B.B."/>
            <person name="Wang K."/>
            <person name="Wang M."/>
            <person name="Wang X."/>
            <person name="Warfsmann J."/>
            <person name="Weissenbach J."/>
            <person name="White D.D."/>
            <person name="White J.D."/>
            <person name="Wiley G.B."/>
            <person name="Wincker P."/>
            <person name="Xing Y."/>
            <person name="Yang L."/>
            <person name="Yao Z."/>
            <person name="Ying F."/>
            <person name="Zhai J."/>
            <person name="Zhou L."/>
            <person name="Zuber A."/>
            <person name="Denarie J."/>
            <person name="Dixon R.A."/>
            <person name="May G.D."/>
            <person name="Schwartz D.C."/>
            <person name="Rogers J."/>
            <person name="Quetier F."/>
            <person name="Town C.D."/>
            <person name="Roe B.A."/>
        </authorList>
    </citation>
    <scope>NUCLEOTIDE SEQUENCE [LARGE SCALE GENOMIC DNA]</scope>
    <source>
        <strain evidence="7">A17</strain>
        <strain evidence="9 10">cv. Jemalong A17</strain>
    </source>
</reference>
<evidence type="ECO:0000313" key="9">
    <source>
        <dbReference type="EnsemblPlants" id="KEH29046"/>
    </source>
</evidence>
<dbReference type="InterPro" id="IPR010264">
    <property type="entry name" value="Self-incomp_S1"/>
</dbReference>
<dbReference type="AlphaFoldDB" id="A0A072UHX0"/>
<gene>
    <name evidence="7" type="ordered locus">MTR_4g021655</name>
    <name evidence="8" type="ORF">MtrunA17_Chr4g0009771</name>
</gene>
<feature type="chain" id="PRO_5014499649" description="S-protein homolog" evidence="6">
    <location>
        <begin position="21"/>
        <end position="146"/>
    </location>
</feature>
<dbReference type="EMBL" id="PSQE01000004">
    <property type="protein sequence ID" value="RHN59114.1"/>
    <property type="molecule type" value="Genomic_DNA"/>
</dbReference>
<reference evidence="8" key="4">
    <citation type="journal article" date="2018" name="Nat. Plants">
        <title>Whole-genome landscape of Medicago truncatula symbiotic genes.</title>
        <authorList>
            <person name="Pecrix Y."/>
            <person name="Gamas P."/>
            <person name="Carrere S."/>
        </authorList>
    </citation>
    <scope>NUCLEOTIDE SEQUENCE</scope>
    <source>
        <tissue evidence="8">Leaves</tissue>
    </source>
</reference>
<dbReference type="PANTHER" id="PTHR31232:SF148">
    <property type="entry name" value="S-PROTEIN HOMOLOG"/>
    <property type="match status" value="1"/>
</dbReference>
<keyword evidence="5 6" id="KW-0732">Signal</keyword>
<dbReference type="Gramene" id="rna21104">
    <property type="protein sequence ID" value="RHN59114.1"/>
    <property type="gene ID" value="gene21104"/>
</dbReference>
<sequence length="146" mass="17005">MAIILKFSILLIILLAFAVARETVANNKVQAPTLPILLRHTTVYIINKVKAPNPTPLTLRCQSKDDDLEEHTIHYKTQVYSFKFTPNFLPIMPTLFFCSFRWHQDRRRHYLDVFNEKHMPCDNCTWVIHANGGCLNGQCIPWKSIH</sequence>
<dbReference type="PANTHER" id="PTHR31232">
    <property type="match status" value="1"/>
</dbReference>
<dbReference type="PaxDb" id="3880-AES87140"/>
<protein>
    <recommendedName>
        <fullName evidence="6">S-protein homolog</fullName>
    </recommendedName>
</protein>
<evidence type="ECO:0000313" key="7">
    <source>
        <dbReference type="EMBL" id="KEH29046.1"/>
    </source>
</evidence>
<keyword evidence="3 6" id="KW-0713">Self-incompatibility</keyword>
<evidence type="ECO:0000313" key="8">
    <source>
        <dbReference type="EMBL" id="RHN59114.1"/>
    </source>
</evidence>
<evidence type="ECO:0000313" key="10">
    <source>
        <dbReference type="Proteomes" id="UP000002051"/>
    </source>
</evidence>
<dbReference type="HOGENOM" id="CLU_125658_0_1_1"/>
<evidence type="ECO:0000256" key="1">
    <source>
        <dbReference type="ARBA" id="ARBA00004613"/>
    </source>
</evidence>
<comment type="similarity">
    <text evidence="2 6">Belongs to the plant self-incompatibility (S1) protein family.</text>
</comment>
<dbReference type="GO" id="GO:0005576">
    <property type="term" value="C:extracellular region"/>
    <property type="evidence" value="ECO:0007669"/>
    <property type="project" value="UniProtKB-SubCell"/>
</dbReference>
<feature type="signal peptide" evidence="6">
    <location>
        <begin position="1"/>
        <end position="20"/>
    </location>
</feature>
<dbReference type="Proteomes" id="UP000265566">
    <property type="component" value="Chromosome 4"/>
</dbReference>
<reference evidence="9" key="3">
    <citation type="submission" date="2015-04" db="UniProtKB">
        <authorList>
            <consortium name="EnsemblPlants"/>
        </authorList>
    </citation>
    <scope>IDENTIFICATION</scope>
    <source>
        <strain evidence="9">cv. Jemalong A17</strain>
    </source>
</reference>
<proteinExistence type="inferred from homology"/>
<dbReference type="EnsemblPlants" id="KEH29046">
    <property type="protein sequence ID" value="KEH29046"/>
    <property type="gene ID" value="MTR_4g021655"/>
</dbReference>
<evidence type="ECO:0000256" key="4">
    <source>
        <dbReference type="ARBA" id="ARBA00022525"/>
    </source>
</evidence>
<keyword evidence="10" id="KW-1185">Reference proteome</keyword>
<keyword evidence="4 6" id="KW-0964">Secreted</keyword>
<dbReference type="EMBL" id="CM001220">
    <property type="protein sequence ID" value="KEH29046.1"/>
    <property type="molecule type" value="Genomic_DNA"/>
</dbReference>
<accession>A0A072UHX0</accession>
<comment type="subcellular location">
    <subcellularLocation>
        <location evidence="1 6">Secreted</location>
    </subcellularLocation>
</comment>
<dbReference type="Proteomes" id="UP000002051">
    <property type="component" value="Chromosome 4"/>
</dbReference>
<evidence type="ECO:0000256" key="3">
    <source>
        <dbReference type="ARBA" id="ARBA00022471"/>
    </source>
</evidence>